<keyword evidence="4" id="KW-0732">Signal</keyword>
<feature type="repeat" description="TPR" evidence="3">
    <location>
        <begin position="116"/>
        <end position="149"/>
    </location>
</feature>
<dbReference type="SUPFAM" id="SSF48452">
    <property type="entry name" value="TPR-like"/>
    <property type="match status" value="1"/>
</dbReference>
<protein>
    <submittedName>
        <fullName evidence="5">Tetratricopeptide repeat protein</fullName>
    </submittedName>
</protein>
<dbReference type="PANTHER" id="PTHR44216">
    <property type="entry name" value="PROTEIN O-MANNOSYL-TRANSFERASE TMTC2"/>
    <property type="match status" value="1"/>
</dbReference>
<accession>A0ABS5SAA7</accession>
<dbReference type="InterPro" id="IPR052384">
    <property type="entry name" value="TMTC_O-mannosyltransferase"/>
</dbReference>
<feature type="chain" id="PRO_5045994262" evidence="4">
    <location>
        <begin position="22"/>
        <end position="184"/>
    </location>
</feature>
<reference evidence="5 6" key="1">
    <citation type="submission" date="2021-05" db="EMBL/GenBank/DDBJ databases">
        <title>The draft genome of Geobacter luticola JCM 17780.</title>
        <authorList>
            <person name="Xu Z."/>
            <person name="Masuda Y."/>
            <person name="Itoh H."/>
            <person name="Senoo K."/>
        </authorList>
    </citation>
    <scope>NUCLEOTIDE SEQUENCE [LARGE SCALE GENOMIC DNA]</scope>
    <source>
        <strain evidence="5 6">JCM 17780</strain>
    </source>
</reference>
<organism evidence="5 6">
    <name type="scientific">Geomobilimonas luticola</name>
    <dbReference type="NCBI Taxonomy" id="1114878"/>
    <lineage>
        <taxon>Bacteria</taxon>
        <taxon>Pseudomonadati</taxon>
        <taxon>Thermodesulfobacteriota</taxon>
        <taxon>Desulfuromonadia</taxon>
        <taxon>Geobacterales</taxon>
        <taxon>Geobacteraceae</taxon>
        <taxon>Geomobilimonas</taxon>
    </lineage>
</organism>
<dbReference type="InterPro" id="IPR011990">
    <property type="entry name" value="TPR-like_helical_dom_sf"/>
</dbReference>
<sequence>MNYFTVLLISALLFAPHAASAHPETGLLPDAIAETEYKIVLEINPRDIPTRTKLGMVLYRKNKLREAEQQIAEVLKSAPKDFDAHDVMGLIRLKEKKPAEAIAWFQKAIALKSEDTMVHHSLGLALEQSGRYQEAEASYRRGLEVNDRLLRKGANREKEKERRNTLLSALQGVESRLKTSRGGI</sequence>
<dbReference type="SMART" id="SM00028">
    <property type="entry name" value="TPR"/>
    <property type="match status" value="3"/>
</dbReference>
<evidence type="ECO:0000313" key="5">
    <source>
        <dbReference type="EMBL" id="MBT0652315.1"/>
    </source>
</evidence>
<evidence type="ECO:0000256" key="3">
    <source>
        <dbReference type="PROSITE-ProRule" id="PRU00339"/>
    </source>
</evidence>
<keyword evidence="1" id="KW-0677">Repeat</keyword>
<dbReference type="Gene3D" id="1.25.40.10">
    <property type="entry name" value="Tetratricopeptide repeat domain"/>
    <property type="match status" value="2"/>
</dbReference>
<comment type="caution">
    <text evidence="5">The sequence shown here is derived from an EMBL/GenBank/DDBJ whole genome shotgun (WGS) entry which is preliminary data.</text>
</comment>
<dbReference type="RefSeq" id="WP_214174268.1">
    <property type="nucleotide sequence ID" value="NZ_JAHCVK010000001.1"/>
</dbReference>
<keyword evidence="6" id="KW-1185">Reference proteome</keyword>
<evidence type="ECO:0000256" key="1">
    <source>
        <dbReference type="ARBA" id="ARBA00022737"/>
    </source>
</evidence>
<feature type="signal peptide" evidence="4">
    <location>
        <begin position="1"/>
        <end position="21"/>
    </location>
</feature>
<dbReference type="InterPro" id="IPR019734">
    <property type="entry name" value="TPR_rpt"/>
</dbReference>
<dbReference type="InterPro" id="IPR013105">
    <property type="entry name" value="TPR_2"/>
</dbReference>
<dbReference type="Pfam" id="PF07719">
    <property type="entry name" value="TPR_2"/>
    <property type="match status" value="1"/>
</dbReference>
<keyword evidence="2 3" id="KW-0802">TPR repeat</keyword>
<dbReference type="Pfam" id="PF13432">
    <property type="entry name" value="TPR_16"/>
    <property type="match status" value="1"/>
</dbReference>
<dbReference type="PANTHER" id="PTHR44216:SF3">
    <property type="entry name" value="PROTEIN O-MANNOSYL-TRANSFERASE TMTC2"/>
    <property type="match status" value="1"/>
</dbReference>
<name>A0ABS5SAA7_9BACT</name>
<dbReference type="Proteomes" id="UP000756860">
    <property type="component" value="Unassembled WGS sequence"/>
</dbReference>
<dbReference type="EMBL" id="JAHCVK010000001">
    <property type="protein sequence ID" value="MBT0652315.1"/>
    <property type="molecule type" value="Genomic_DNA"/>
</dbReference>
<gene>
    <name evidence="5" type="ORF">KI810_04550</name>
</gene>
<evidence type="ECO:0000256" key="2">
    <source>
        <dbReference type="ARBA" id="ARBA00022803"/>
    </source>
</evidence>
<evidence type="ECO:0000256" key="4">
    <source>
        <dbReference type="SAM" id="SignalP"/>
    </source>
</evidence>
<proteinExistence type="predicted"/>
<evidence type="ECO:0000313" key="6">
    <source>
        <dbReference type="Proteomes" id="UP000756860"/>
    </source>
</evidence>
<dbReference type="PROSITE" id="PS50005">
    <property type="entry name" value="TPR"/>
    <property type="match status" value="1"/>
</dbReference>